<sequence>MKGAKDIISRYRQDREGTLPCSVKEKIENSKKPNNVKNNPPPHQTPEWAQRSTRKEHAQKVGTGTIEMERVPIPFQGSMTLSGDLLEMTGKVTSDKGSAVFPE</sequence>
<protein>
    <submittedName>
        <fullName evidence="1">Uncharacterized protein</fullName>
    </submittedName>
</protein>
<name>A0ACC2KAA4_PERAE</name>
<evidence type="ECO:0000313" key="2">
    <source>
        <dbReference type="Proteomes" id="UP001234297"/>
    </source>
</evidence>
<comment type="caution">
    <text evidence="1">The sequence shown here is derived from an EMBL/GenBank/DDBJ whole genome shotgun (WGS) entry which is preliminary data.</text>
</comment>
<dbReference type="Proteomes" id="UP001234297">
    <property type="component" value="Chromosome 4"/>
</dbReference>
<gene>
    <name evidence="1" type="ORF">MRB53_014174</name>
</gene>
<accession>A0ACC2KAA4</accession>
<organism evidence="1 2">
    <name type="scientific">Persea americana</name>
    <name type="common">Avocado</name>
    <dbReference type="NCBI Taxonomy" id="3435"/>
    <lineage>
        <taxon>Eukaryota</taxon>
        <taxon>Viridiplantae</taxon>
        <taxon>Streptophyta</taxon>
        <taxon>Embryophyta</taxon>
        <taxon>Tracheophyta</taxon>
        <taxon>Spermatophyta</taxon>
        <taxon>Magnoliopsida</taxon>
        <taxon>Magnoliidae</taxon>
        <taxon>Laurales</taxon>
        <taxon>Lauraceae</taxon>
        <taxon>Persea</taxon>
    </lineage>
</organism>
<dbReference type="EMBL" id="CM056812">
    <property type="protein sequence ID" value="KAJ8617988.1"/>
    <property type="molecule type" value="Genomic_DNA"/>
</dbReference>
<evidence type="ECO:0000313" key="1">
    <source>
        <dbReference type="EMBL" id="KAJ8617988.1"/>
    </source>
</evidence>
<proteinExistence type="predicted"/>
<reference evidence="1 2" key="1">
    <citation type="journal article" date="2022" name="Hortic Res">
        <title>A haplotype resolved chromosomal level avocado genome allows analysis of novel avocado genes.</title>
        <authorList>
            <person name="Nath O."/>
            <person name="Fletcher S.J."/>
            <person name="Hayward A."/>
            <person name="Shaw L.M."/>
            <person name="Masouleh A.K."/>
            <person name="Furtado A."/>
            <person name="Henry R.J."/>
            <person name="Mitter N."/>
        </authorList>
    </citation>
    <scope>NUCLEOTIDE SEQUENCE [LARGE SCALE GENOMIC DNA]</scope>
    <source>
        <strain evidence="2">cv. Hass</strain>
    </source>
</reference>
<keyword evidence="2" id="KW-1185">Reference proteome</keyword>